<evidence type="ECO:0000259" key="8">
    <source>
        <dbReference type="PROSITE" id="PS50928"/>
    </source>
</evidence>
<proteinExistence type="predicted"/>
<evidence type="ECO:0000256" key="7">
    <source>
        <dbReference type="SAM" id="Phobius"/>
    </source>
</evidence>
<dbReference type="PANTHER" id="PTHR43744">
    <property type="entry name" value="ABC TRANSPORTER PERMEASE PROTEIN MG189-RELATED-RELATED"/>
    <property type="match status" value="1"/>
</dbReference>
<feature type="domain" description="ABC transmembrane type-1" evidence="8">
    <location>
        <begin position="1"/>
        <end position="120"/>
    </location>
</feature>
<organism evidence="9">
    <name type="scientific">human gut metagenome</name>
    <dbReference type="NCBI Taxonomy" id="408170"/>
    <lineage>
        <taxon>unclassified sequences</taxon>
        <taxon>metagenomes</taxon>
        <taxon>organismal metagenomes</taxon>
    </lineage>
</organism>
<reference evidence="9" key="1">
    <citation type="journal article" date="2013" name="Environ. Microbiol.">
        <title>Microbiota from the distal guts of lean and obese adolescents exhibit partial functional redundancy besides clear differences in community structure.</title>
        <authorList>
            <person name="Ferrer M."/>
            <person name="Ruiz A."/>
            <person name="Lanza F."/>
            <person name="Haange S.B."/>
            <person name="Oberbach A."/>
            <person name="Till H."/>
            <person name="Bargiela R."/>
            <person name="Campoy C."/>
            <person name="Segura M.T."/>
            <person name="Richter M."/>
            <person name="von Bergen M."/>
            <person name="Seifert J."/>
            <person name="Suarez A."/>
        </authorList>
    </citation>
    <scope>NUCLEOTIDE SEQUENCE</scope>
</reference>
<dbReference type="CDD" id="cd06261">
    <property type="entry name" value="TM_PBP2"/>
    <property type="match status" value="1"/>
</dbReference>
<evidence type="ECO:0000313" key="9">
    <source>
        <dbReference type="EMBL" id="EKC49654.1"/>
    </source>
</evidence>
<accession>K1S2R2</accession>
<dbReference type="Pfam" id="PF00528">
    <property type="entry name" value="BPD_transp_1"/>
    <property type="match status" value="1"/>
</dbReference>
<protein>
    <submittedName>
        <fullName evidence="9">Sugar ABC transporter permease</fullName>
    </submittedName>
</protein>
<dbReference type="PANTHER" id="PTHR43744:SF12">
    <property type="entry name" value="ABC TRANSPORTER PERMEASE PROTEIN MG189-RELATED"/>
    <property type="match status" value="1"/>
</dbReference>
<keyword evidence="2" id="KW-0813">Transport</keyword>
<dbReference type="SUPFAM" id="SSF161098">
    <property type="entry name" value="MetI-like"/>
    <property type="match status" value="1"/>
</dbReference>
<evidence type="ECO:0000256" key="4">
    <source>
        <dbReference type="ARBA" id="ARBA00022692"/>
    </source>
</evidence>
<dbReference type="GO" id="GO:0005886">
    <property type="term" value="C:plasma membrane"/>
    <property type="evidence" value="ECO:0007669"/>
    <property type="project" value="UniProtKB-SubCell"/>
</dbReference>
<dbReference type="GO" id="GO:0055085">
    <property type="term" value="P:transmembrane transport"/>
    <property type="evidence" value="ECO:0007669"/>
    <property type="project" value="InterPro"/>
</dbReference>
<feature type="transmembrane region" description="Helical" evidence="7">
    <location>
        <begin position="41"/>
        <end position="63"/>
    </location>
</feature>
<evidence type="ECO:0000256" key="3">
    <source>
        <dbReference type="ARBA" id="ARBA00022475"/>
    </source>
</evidence>
<keyword evidence="4 7" id="KW-0812">Transmembrane</keyword>
<evidence type="ECO:0000256" key="5">
    <source>
        <dbReference type="ARBA" id="ARBA00022989"/>
    </source>
</evidence>
<evidence type="ECO:0000256" key="2">
    <source>
        <dbReference type="ARBA" id="ARBA00022448"/>
    </source>
</evidence>
<keyword evidence="3" id="KW-1003">Cell membrane</keyword>
<dbReference type="InterPro" id="IPR000515">
    <property type="entry name" value="MetI-like"/>
</dbReference>
<dbReference type="Gene3D" id="1.10.3720.10">
    <property type="entry name" value="MetI-like"/>
    <property type="match status" value="1"/>
</dbReference>
<comment type="caution">
    <text evidence="9">The sequence shown here is derived from an EMBL/GenBank/DDBJ whole genome shotgun (WGS) entry which is preliminary data.</text>
</comment>
<dbReference type="InterPro" id="IPR035906">
    <property type="entry name" value="MetI-like_sf"/>
</dbReference>
<sequence>MILPGIANASAVFFLRGIIEQSIPLSMMEAARLEGCGEWKIFNRIVLPCIMPGVATMCIFNFVSCWNNYMGPLIILTSDKKYTMPVMIAMIKGLYLTNYGAMYLAIAISIIPIVIVYIFFSKYIINGLTVGSEK</sequence>
<feature type="transmembrane region" description="Helical" evidence="7">
    <location>
        <begin position="100"/>
        <end position="120"/>
    </location>
</feature>
<keyword evidence="5 7" id="KW-1133">Transmembrane helix</keyword>
<evidence type="ECO:0000256" key="1">
    <source>
        <dbReference type="ARBA" id="ARBA00004651"/>
    </source>
</evidence>
<gene>
    <name evidence="9" type="ORF">OBE_14523</name>
</gene>
<comment type="subcellular location">
    <subcellularLocation>
        <location evidence="1">Cell membrane</location>
        <topology evidence="1">Multi-pass membrane protein</topology>
    </subcellularLocation>
</comment>
<evidence type="ECO:0000256" key="6">
    <source>
        <dbReference type="ARBA" id="ARBA00023136"/>
    </source>
</evidence>
<dbReference type="AlphaFoldDB" id="K1S2R2"/>
<keyword evidence="6 7" id="KW-0472">Membrane</keyword>
<dbReference type="PROSITE" id="PS50928">
    <property type="entry name" value="ABC_TM1"/>
    <property type="match status" value="1"/>
</dbReference>
<name>K1S2R2_9ZZZZ</name>
<dbReference type="EMBL" id="AJWZ01010020">
    <property type="protein sequence ID" value="EKC49654.1"/>
    <property type="molecule type" value="Genomic_DNA"/>
</dbReference>